<dbReference type="InterPro" id="IPR009875">
    <property type="entry name" value="PilZ_domain"/>
</dbReference>
<dbReference type="GO" id="GO:0035438">
    <property type="term" value="F:cyclic-di-GMP binding"/>
    <property type="evidence" value="ECO:0007669"/>
    <property type="project" value="InterPro"/>
</dbReference>
<dbReference type="EMBL" id="UOGJ01000153">
    <property type="protein sequence ID" value="VAX38229.1"/>
    <property type="molecule type" value="Genomic_DNA"/>
</dbReference>
<dbReference type="AlphaFoldDB" id="A0A3B1D7K7"/>
<organism evidence="2">
    <name type="scientific">hydrothermal vent metagenome</name>
    <dbReference type="NCBI Taxonomy" id="652676"/>
    <lineage>
        <taxon>unclassified sequences</taxon>
        <taxon>metagenomes</taxon>
        <taxon>ecological metagenomes</taxon>
    </lineage>
</organism>
<accession>A0A3B1D7K7</accession>
<evidence type="ECO:0000313" key="2">
    <source>
        <dbReference type="EMBL" id="VAX38229.1"/>
    </source>
</evidence>
<evidence type="ECO:0000259" key="1">
    <source>
        <dbReference type="Pfam" id="PF07238"/>
    </source>
</evidence>
<feature type="domain" description="PilZ" evidence="1">
    <location>
        <begin position="10"/>
        <end position="103"/>
    </location>
</feature>
<gene>
    <name evidence="2" type="ORF">MNBD_UNCLBAC01-2017</name>
</gene>
<protein>
    <recommendedName>
        <fullName evidence="1">PilZ domain-containing protein</fullName>
    </recommendedName>
</protein>
<dbReference type="Pfam" id="PF07238">
    <property type="entry name" value="PilZ"/>
    <property type="match status" value="1"/>
</dbReference>
<name>A0A3B1D7K7_9ZZZZ</name>
<proteinExistence type="predicted"/>
<reference evidence="2" key="1">
    <citation type="submission" date="2018-06" db="EMBL/GenBank/DDBJ databases">
        <authorList>
            <person name="Zhirakovskaya E."/>
        </authorList>
    </citation>
    <scope>NUCLEOTIDE SEQUENCE</scope>
</reference>
<sequence>MVKYLSIDERRKWLRAKRVLSIQFRVIKTKRKNVDTAWKLSMTENMSVGGLAFYTEYGEYAIGDVLEMKVVMSGVLDIFTGEAKIVRKEFKKNAAHILLGVRYSTKKNIKGTVKRVVAKKARSAKRI</sequence>